<organism evidence="3">
    <name type="scientific">metagenome</name>
    <dbReference type="NCBI Taxonomy" id="256318"/>
    <lineage>
        <taxon>unclassified sequences</taxon>
        <taxon>metagenomes</taxon>
    </lineage>
</organism>
<feature type="region of interest" description="Disordered" evidence="1">
    <location>
        <begin position="1"/>
        <end position="21"/>
    </location>
</feature>
<sequence>MAEGAGPVMPRTPADEHPDARLDRHFERLQNRLHPRVAAPFARLRQPHLRWLRLPLGVALIAGGFLGFLPVLGFWMLPLGVLLLAQDIPFLKRPTARALDGCHRRWDALRRRLAKPR</sequence>
<keyword evidence="2" id="KW-0472">Membrane</keyword>
<dbReference type="AlphaFoldDB" id="A0A380TJP9"/>
<name>A0A380TJP9_9ZZZZ</name>
<accession>A0A380TJP9</accession>
<reference evidence="3" key="1">
    <citation type="submission" date="2018-07" db="EMBL/GenBank/DDBJ databases">
        <authorList>
            <person name="Quirk P.G."/>
            <person name="Krulwich T.A."/>
        </authorList>
    </citation>
    <scope>NUCLEOTIDE SEQUENCE</scope>
</reference>
<evidence type="ECO:0000256" key="1">
    <source>
        <dbReference type="SAM" id="MobiDB-lite"/>
    </source>
</evidence>
<evidence type="ECO:0000256" key="2">
    <source>
        <dbReference type="SAM" id="Phobius"/>
    </source>
</evidence>
<dbReference type="EMBL" id="UIDG01000612">
    <property type="protein sequence ID" value="SUS08378.1"/>
    <property type="molecule type" value="Genomic_DNA"/>
</dbReference>
<proteinExistence type="predicted"/>
<evidence type="ECO:0000313" key="3">
    <source>
        <dbReference type="EMBL" id="SUS08378.1"/>
    </source>
</evidence>
<keyword evidence="2" id="KW-0812">Transmembrane</keyword>
<feature type="transmembrane region" description="Helical" evidence="2">
    <location>
        <begin position="56"/>
        <end position="85"/>
    </location>
</feature>
<gene>
    <name evidence="3" type="ORF">DF3PB_650011</name>
</gene>
<protein>
    <recommendedName>
        <fullName evidence="4">Transmembrane protein (PGPGW)</fullName>
    </recommendedName>
</protein>
<evidence type="ECO:0008006" key="4">
    <source>
        <dbReference type="Google" id="ProtNLM"/>
    </source>
</evidence>
<keyword evidence="2" id="KW-1133">Transmembrane helix</keyword>